<dbReference type="InterPro" id="IPR036305">
    <property type="entry name" value="RGS_sf"/>
</dbReference>
<protein>
    <submittedName>
        <fullName evidence="6">DgyrCDS3651</fullName>
    </submittedName>
</protein>
<sequence length="892" mass="104676">MTIFSLGVILALWVKNIVSSGDLQKKQVIVSRKIDDILNDLFDLICQDFILNWYSDLAKDSAKFSSIVQYNLWLVFERFYRKLEKLDVVTFLTQDFVNTLLVHFADSRVANKKSKEYNGEKFELHSWLENDETETTLLRNIAHVLLYQLLPEEHYDLKPLRYLLREIVTVNVLKSSVDYLCDPHVINSFLLSWLKHRKNIHFKHTRYFSYAATYEEFYTIIEKCEDLEQLKYLRYKIMTEIMDVTAIINIQKHQGVDTHDDALPRTKSKGDLLRSRNLPRYLNQLGVAKSQCEKKIFSLGGKDYVRREKNAAKNEVTVLPFDKIMKTNSARQCFINYLENEAANHNAPVLVSFWAAIQNMSLSSKKNWHVMGTEIYTQFVSSSNSPIRMLLDRSCLKQMQAFLTGDHTADAFFKAQNEIFIYLNRKHYLSFIVSDDYHQYVDDKNESVLERSIRVSNSEELIDSIRIAEHTSNAQRRLQEIKEKISNKTEALKALSSIQHTNETRMKKIIDNLHTETKELKEEEKRLELHLERIDLWIDNFENFKAQVYNVEVIVEDNKQLIWAYISINVMEGKDSRGWVIGRTLEDFKAFYDQIKLLYPNHKICKETKQSAFQMAKSKFRLNKIDDKALESKKNELNEILQNVVGDKHLALSEISLAFFSQTPELLRGDSNIRETENKFSLAKLFNSFQINRTEYDEDEDDINDELFCDNPDSHNSDKEDYGKDWIAQPMYSLIAEVFELSGVSKWLRRTLISFVQITFGRSINKQLRETIKWLYSEDMVLYYLLTFKEALWPDGELITASAPCSNEEKLAIRNKLKYMLLKNIPDVAKNLIGPDNAQKGLVKIFELLQDVKLNKHLFYTMIEILLRKLFPDVFRLRSSQRLPIPTTFEEY</sequence>
<evidence type="ECO:0000259" key="5">
    <source>
        <dbReference type="PROSITE" id="PS51207"/>
    </source>
</evidence>
<proteinExistence type="inferred from homology"/>
<dbReference type="SMART" id="SM00312">
    <property type="entry name" value="PX"/>
    <property type="match status" value="1"/>
</dbReference>
<dbReference type="SUPFAM" id="SSF64268">
    <property type="entry name" value="PX domain"/>
    <property type="match status" value="1"/>
</dbReference>
<evidence type="ECO:0000256" key="3">
    <source>
        <dbReference type="SAM" id="SignalP"/>
    </source>
</evidence>
<dbReference type="PROSITE" id="PS50132">
    <property type="entry name" value="RGS"/>
    <property type="match status" value="1"/>
</dbReference>
<dbReference type="Pfam" id="PF00787">
    <property type="entry name" value="PX"/>
    <property type="match status" value="1"/>
</dbReference>
<dbReference type="AlphaFoldDB" id="A0A7I8VIY6"/>
<dbReference type="InterPro" id="IPR016137">
    <property type="entry name" value="RGS"/>
</dbReference>
<dbReference type="PROSITE" id="PS51207">
    <property type="entry name" value="PXA"/>
    <property type="match status" value="1"/>
</dbReference>
<evidence type="ECO:0000256" key="2">
    <source>
        <dbReference type="SAM" id="Coils"/>
    </source>
</evidence>
<organism evidence="6 7">
    <name type="scientific">Dimorphilus gyrociliatus</name>
    <dbReference type="NCBI Taxonomy" id="2664684"/>
    <lineage>
        <taxon>Eukaryota</taxon>
        <taxon>Metazoa</taxon>
        <taxon>Spiralia</taxon>
        <taxon>Lophotrochozoa</taxon>
        <taxon>Annelida</taxon>
        <taxon>Polychaeta</taxon>
        <taxon>Polychaeta incertae sedis</taxon>
        <taxon>Dinophilidae</taxon>
        <taxon>Dimorphilus</taxon>
    </lineage>
</organism>
<name>A0A7I8VIY6_9ANNE</name>
<dbReference type="EMBL" id="CAJFCJ010000005">
    <property type="protein sequence ID" value="CAD5114528.1"/>
    <property type="molecule type" value="Genomic_DNA"/>
</dbReference>
<evidence type="ECO:0000256" key="1">
    <source>
        <dbReference type="ARBA" id="ARBA00010883"/>
    </source>
</evidence>
<dbReference type="SUPFAM" id="SSF48097">
    <property type="entry name" value="Regulator of G-protein signaling, RGS"/>
    <property type="match status" value="1"/>
</dbReference>
<dbReference type="OrthoDB" id="120967at2759"/>
<dbReference type="InterPro" id="IPR044926">
    <property type="entry name" value="RGS_subdomain_2"/>
</dbReference>
<dbReference type="InterPro" id="IPR001683">
    <property type="entry name" value="PX_dom"/>
</dbReference>
<feature type="signal peptide" evidence="3">
    <location>
        <begin position="1"/>
        <end position="20"/>
    </location>
</feature>
<feature type="chain" id="PRO_5029759319" evidence="3">
    <location>
        <begin position="21"/>
        <end position="892"/>
    </location>
</feature>
<feature type="coiled-coil region" evidence="2">
    <location>
        <begin position="471"/>
        <end position="540"/>
    </location>
</feature>
<dbReference type="Gene3D" id="3.30.1520.10">
    <property type="entry name" value="Phox-like domain"/>
    <property type="match status" value="1"/>
</dbReference>
<gene>
    <name evidence="6" type="ORF">DGYR_LOCUS3359</name>
</gene>
<dbReference type="Gene3D" id="1.10.167.10">
    <property type="entry name" value="Regulator of G-protein Signalling 4, domain 2"/>
    <property type="match status" value="1"/>
</dbReference>
<keyword evidence="2" id="KW-0175">Coiled coil</keyword>
<dbReference type="PANTHER" id="PTHR22775">
    <property type="entry name" value="SORTING NEXIN"/>
    <property type="match status" value="1"/>
</dbReference>
<keyword evidence="3" id="KW-0732">Signal</keyword>
<dbReference type="SMART" id="SM00315">
    <property type="entry name" value="RGS"/>
    <property type="match status" value="1"/>
</dbReference>
<dbReference type="InterPro" id="IPR036871">
    <property type="entry name" value="PX_dom_sf"/>
</dbReference>
<comment type="similarity">
    <text evidence="1">Belongs to the sorting nexin family.</text>
</comment>
<accession>A0A7I8VIY6</accession>
<dbReference type="InterPro" id="IPR013937">
    <property type="entry name" value="Sorting_nexin_C"/>
</dbReference>
<evidence type="ECO:0000313" key="6">
    <source>
        <dbReference type="EMBL" id="CAD5114528.1"/>
    </source>
</evidence>
<dbReference type="GO" id="GO:0035091">
    <property type="term" value="F:phosphatidylinositol binding"/>
    <property type="evidence" value="ECO:0007669"/>
    <property type="project" value="InterPro"/>
</dbReference>
<dbReference type="Proteomes" id="UP000549394">
    <property type="component" value="Unassembled WGS sequence"/>
</dbReference>
<feature type="domain" description="PXA" evidence="5">
    <location>
        <begin position="31"/>
        <end position="198"/>
    </location>
</feature>
<dbReference type="PANTHER" id="PTHR22775:SF48">
    <property type="entry name" value="SORTING NEXIN-25"/>
    <property type="match status" value="1"/>
</dbReference>
<dbReference type="InterPro" id="IPR003114">
    <property type="entry name" value="Phox_assoc"/>
</dbReference>
<dbReference type="Pfam" id="PF00615">
    <property type="entry name" value="RGS"/>
    <property type="match status" value="1"/>
</dbReference>
<dbReference type="Pfam" id="PF08628">
    <property type="entry name" value="Nexin_C"/>
    <property type="match status" value="1"/>
</dbReference>
<evidence type="ECO:0000313" key="7">
    <source>
        <dbReference type="Proteomes" id="UP000549394"/>
    </source>
</evidence>
<feature type="domain" description="RGS" evidence="4">
    <location>
        <begin position="320"/>
        <end position="441"/>
    </location>
</feature>
<dbReference type="Pfam" id="PF02194">
    <property type="entry name" value="PXA"/>
    <property type="match status" value="1"/>
</dbReference>
<evidence type="ECO:0000259" key="4">
    <source>
        <dbReference type="PROSITE" id="PS50132"/>
    </source>
</evidence>
<keyword evidence="7" id="KW-1185">Reference proteome</keyword>
<comment type="caution">
    <text evidence="6">The sequence shown here is derived from an EMBL/GenBank/DDBJ whole genome shotgun (WGS) entry which is preliminary data.</text>
</comment>
<reference evidence="6 7" key="1">
    <citation type="submission" date="2020-08" db="EMBL/GenBank/DDBJ databases">
        <authorList>
            <person name="Hejnol A."/>
        </authorList>
    </citation>
    <scope>NUCLEOTIDE SEQUENCE [LARGE SCALE GENOMIC DNA]</scope>
</reference>
<dbReference type="SMART" id="SM00313">
    <property type="entry name" value="PXA"/>
    <property type="match status" value="1"/>
</dbReference>